<dbReference type="Pfam" id="PF00005">
    <property type="entry name" value="ABC_tran"/>
    <property type="match status" value="2"/>
</dbReference>
<dbReference type="AlphaFoldDB" id="A0A378JTI5"/>
<dbReference type="GO" id="GO:0005524">
    <property type="term" value="F:ATP binding"/>
    <property type="evidence" value="ECO:0007669"/>
    <property type="project" value="UniProtKB-KW"/>
</dbReference>
<dbReference type="PROSITE" id="PS00211">
    <property type="entry name" value="ABC_TRANSPORTER_1"/>
    <property type="match status" value="1"/>
</dbReference>
<dbReference type="Proteomes" id="UP000254968">
    <property type="component" value="Unassembled WGS sequence"/>
</dbReference>
<sequence length="535" mass="60437">MLEVRSIGMDFGKKSLFQNVDLILLPTKRYGIVGANGTGKSTFLKILAGEESPTNGTIEKAKSLKVGILKQDHFRYEDDSLLDVVIQGNANLWNALSEKNKIYASEHFTEEDGYRVGELEELIMQQGGYEAESTAKALLLGLGIAEKFHKGPLSALSGGYKLRVLLAQVLYQNPEIMLLDEPTNHLDILSITWLEQFLKTSFTGLLIFISHDRGFLNNVSTNILDIDYDTIQNYSGDYDQFIVAKKERLILKQSELKNQQRKIDEMQTFVDRFGAKASKAAQAASRQKMIDRIELVEIKDSNIFKPYFNFQQKKSAGKSIIKVENIHKQFHEKIVLKEVEFSINRGDKCAIIGPNGIGKSTLLKVLLHETQPDKGCFEWSESVNIGYFSQDYHLQLDPRQTVLQWMEDQVVATSQEIRKVLGQVLFRGSDVDKKIGLLSGGESARLVMAKLILEKHNVLILDEPTNHLDLESIDALVESIQIFPGTVLFVSHNRHFIDSISTRILVLTERYGAQNYLGNYNDYLDQFGTDYLATA</sequence>
<keyword evidence="8" id="KW-1185">Reference proteome</keyword>
<feature type="domain" description="ABC transporter" evidence="6">
    <location>
        <begin position="2"/>
        <end position="253"/>
    </location>
</feature>
<dbReference type="InterPro" id="IPR003439">
    <property type="entry name" value="ABC_transporter-like_ATP-bd"/>
</dbReference>
<feature type="domain" description="ABC transporter" evidence="6">
    <location>
        <begin position="321"/>
        <end position="534"/>
    </location>
</feature>
<dbReference type="OrthoDB" id="9808609at2"/>
<protein>
    <recommendedName>
        <fullName evidence="5">Probable ATP-binding protein YbiT</fullName>
    </recommendedName>
</protein>
<dbReference type="InterPro" id="IPR003593">
    <property type="entry name" value="AAA+_ATPase"/>
</dbReference>
<dbReference type="InterPro" id="IPR032781">
    <property type="entry name" value="ABC_tran_Xtn"/>
</dbReference>
<gene>
    <name evidence="7" type="primary">ybiT</name>
    <name evidence="7" type="ORF">NCTC13315_02950</name>
</gene>
<evidence type="ECO:0000256" key="5">
    <source>
        <dbReference type="ARBA" id="ARBA00074044"/>
    </source>
</evidence>
<dbReference type="PANTHER" id="PTHR42855">
    <property type="entry name" value="ABC TRANSPORTER ATP-BINDING SUBUNIT"/>
    <property type="match status" value="1"/>
</dbReference>
<dbReference type="InterPro" id="IPR051309">
    <property type="entry name" value="ABCF_ATPase"/>
</dbReference>
<dbReference type="SUPFAM" id="SSF52540">
    <property type="entry name" value="P-loop containing nucleoside triphosphate hydrolases"/>
    <property type="match status" value="2"/>
</dbReference>
<evidence type="ECO:0000313" key="7">
    <source>
        <dbReference type="EMBL" id="STX55579.1"/>
    </source>
</evidence>
<dbReference type="EMBL" id="UGNV01000003">
    <property type="protein sequence ID" value="STX55579.1"/>
    <property type="molecule type" value="Genomic_DNA"/>
</dbReference>
<evidence type="ECO:0000259" key="6">
    <source>
        <dbReference type="PROSITE" id="PS50893"/>
    </source>
</evidence>
<organism evidence="7 8">
    <name type="scientific">Legionella beliardensis</name>
    <dbReference type="NCBI Taxonomy" id="91822"/>
    <lineage>
        <taxon>Bacteria</taxon>
        <taxon>Pseudomonadati</taxon>
        <taxon>Pseudomonadota</taxon>
        <taxon>Gammaproteobacteria</taxon>
        <taxon>Legionellales</taxon>
        <taxon>Legionellaceae</taxon>
        <taxon>Legionella</taxon>
    </lineage>
</organism>
<dbReference type="GO" id="GO:0016887">
    <property type="term" value="F:ATP hydrolysis activity"/>
    <property type="evidence" value="ECO:0007669"/>
    <property type="project" value="InterPro"/>
</dbReference>
<dbReference type="FunFam" id="3.40.50.300:FF:000011">
    <property type="entry name" value="Putative ABC transporter ATP-binding component"/>
    <property type="match status" value="1"/>
</dbReference>
<dbReference type="SMART" id="SM00382">
    <property type="entry name" value="AAA"/>
    <property type="match status" value="2"/>
</dbReference>
<evidence type="ECO:0000256" key="4">
    <source>
        <dbReference type="ARBA" id="ARBA00061551"/>
    </source>
</evidence>
<dbReference type="RefSeq" id="WP_115304195.1">
    <property type="nucleotide sequence ID" value="NZ_CAAAHO010000009.1"/>
</dbReference>
<dbReference type="PANTHER" id="PTHR42855:SF2">
    <property type="entry name" value="DRUG RESISTANCE ABC TRANSPORTER,ATP-BINDING PROTEIN"/>
    <property type="match status" value="1"/>
</dbReference>
<evidence type="ECO:0000256" key="3">
    <source>
        <dbReference type="ARBA" id="ARBA00022840"/>
    </source>
</evidence>
<dbReference type="Gene3D" id="3.40.50.300">
    <property type="entry name" value="P-loop containing nucleotide triphosphate hydrolases"/>
    <property type="match status" value="2"/>
</dbReference>
<comment type="similarity">
    <text evidence="4">Belongs to the ABC transporter superfamily. ABCF family. YbiT subfamily.</text>
</comment>
<dbReference type="InterPro" id="IPR027417">
    <property type="entry name" value="P-loop_NTPase"/>
</dbReference>
<dbReference type="InterPro" id="IPR017871">
    <property type="entry name" value="ABC_transporter-like_CS"/>
</dbReference>
<keyword evidence="2" id="KW-0547">Nucleotide-binding</keyword>
<proteinExistence type="inferred from homology"/>
<dbReference type="CDD" id="cd03221">
    <property type="entry name" value="ABCF_EF-3"/>
    <property type="match status" value="2"/>
</dbReference>
<evidence type="ECO:0000313" key="8">
    <source>
        <dbReference type="Proteomes" id="UP000254968"/>
    </source>
</evidence>
<dbReference type="Pfam" id="PF12848">
    <property type="entry name" value="ABC_tran_Xtn"/>
    <property type="match status" value="1"/>
</dbReference>
<reference evidence="7 8" key="1">
    <citation type="submission" date="2018-06" db="EMBL/GenBank/DDBJ databases">
        <authorList>
            <consortium name="Pathogen Informatics"/>
            <person name="Doyle S."/>
        </authorList>
    </citation>
    <scope>NUCLEOTIDE SEQUENCE [LARGE SCALE GENOMIC DNA]</scope>
    <source>
        <strain evidence="7 8">NCTC13315</strain>
    </source>
</reference>
<evidence type="ECO:0000256" key="1">
    <source>
        <dbReference type="ARBA" id="ARBA00022737"/>
    </source>
</evidence>
<dbReference type="PROSITE" id="PS50893">
    <property type="entry name" value="ABC_TRANSPORTER_2"/>
    <property type="match status" value="2"/>
</dbReference>
<dbReference type="FunFam" id="3.40.50.300:FF:000070">
    <property type="entry name" value="Putative ABC transporter ATP-binding component"/>
    <property type="match status" value="1"/>
</dbReference>
<evidence type="ECO:0000256" key="2">
    <source>
        <dbReference type="ARBA" id="ARBA00022741"/>
    </source>
</evidence>
<name>A0A378JTI5_9GAMM</name>
<keyword evidence="3 7" id="KW-0067">ATP-binding</keyword>
<accession>A0A378JTI5</accession>
<keyword evidence="1" id="KW-0677">Repeat</keyword>